<protein>
    <submittedName>
        <fullName evidence="5">UDP-gal:alpha-D-glcNac-diphosphoundecaprenol beta-1,3-galactosyltransferase</fullName>
        <ecNumber evidence="5">2.4.1.303</ecNumber>
    </submittedName>
</protein>
<proteinExistence type="inferred from homology"/>
<evidence type="ECO:0000256" key="1">
    <source>
        <dbReference type="ARBA" id="ARBA00006739"/>
    </source>
</evidence>
<evidence type="ECO:0000259" key="4">
    <source>
        <dbReference type="Pfam" id="PF00535"/>
    </source>
</evidence>
<accession>A0A172X0G8</accession>
<dbReference type="SUPFAM" id="SSF53448">
    <property type="entry name" value="Nucleotide-diphospho-sugar transferases"/>
    <property type="match status" value="1"/>
</dbReference>
<dbReference type="AlphaFoldDB" id="A0A172X0G8"/>
<dbReference type="InterPro" id="IPR001173">
    <property type="entry name" value="Glyco_trans_2-like"/>
</dbReference>
<dbReference type="Gene3D" id="3.90.550.10">
    <property type="entry name" value="Spore Coat Polysaccharide Biosynthesis Protein SpsA, Chain A"/>
    <property type="match status" value="1"/>
</dbReference>
<comment type="similarity">
    <text evidence="1">Belongs to the glycosyltransferase 2 family.</text>
</comment>
<name>A0A172X0G8_HAFAL</name>
<organism evidence="5">
    <name type="scientific">Hafnia alvei</name>
    <dbReference type="NCBI Taxonomy" id="569"/>
    <lineage>
        <taxon>Bacteria</taxon>
        <taxon>Pseudomonadati</taxon>
        <taxon>Pseudomonadota</taxon>
        <taxon>Gammaproteobacteria</taxon>
        <taxon>Enterobacterales</taxon>
        <taxon>Hafniaceae</taxon>
        <taxon>Hafnia</taxon>
    </lineage>
</organism>
<dbReference type="PANTHER" id="PTHR43685">
    <property type="entry name" value="GLYCOSYLTRANSFERASE"/>
    <property type="match status" value="1"/>
</dbReference>
<dbReference type="PANTHER" id="PTHR43685:SF5">
    <property type="entry name" value="GLYCOSYLTRANSFERASE EPSE-RELATED"/>
    <property type="match status" value="1"/>
</dbReference>
<feature type="domain" description="Glycosyltransferase 2-like" evidence="4">
    <location>
        <begin position="4"/>
        <end position="166"/>
    </location>
</feature>
<evidence type="ECO:0000313" key="5">
    <source>
        <dbReference type="EMBL" id="ANF30116.1"/>
    </source>
</evidence>
<gene>
    <name evidence="5" type="primary">wbbD</name>
</gene>
<evidence type="ECO:0000256" key="3">
    <source>
        <dbReference type="ARBA" id="ARBA00022679"/>
    </source>
</evidence>
<reference evidence="5" key="1">
    <citation type="journal article" date="2016" name="PLoS ONE">
        <title>Genetic Diversity of O-Antigens in Hafnia alvei and the Development of a Suspension Array for Serotype Detection.</title>
        <authorList>
            <person name="Duan Z."/>
            <person name="Niedziela T."/>
            <person name="Lugowski C."/>
            <person name="Cao B."/>
            <person name="Wang T."/>
            <person name="Xu L."/>
            <person name="Yang B."/>
            <person name="Liu B."/>
            <person name="Wang L."/>
        </authorList>
    </citation>
    <scope>NUCLEOTIDE SEQUENCE</scope>
    <source>
        <strain evidence="5">PCM1218</strain>
    </source>
</reference>
<dbReference type="Pfam" id="PF00535">
    <property type="entry name" value="Glycos_transf_2"/>
    <property type="match status" value="1"/>
</dbReference>
<dbReference type="GO" id="GO:0016757">
    <property type="term" value="F:glycosyltransferase activity"/>
    <property type="evidence" value="ECO:0007669"/>
    <property type="project" value="UniProtKB-KW"/>
</dbReference>
<dbReference type="InterPro" id="IPR050834">
    <property type="entry name" value="Glycosyltransf_2"/>
</dbReference>
<dbReference type="EMBL" id="KX117092">
    <property type="protein sequence ID" value="ANF30116.1"/>
    <property type="molecule type" value="Genomic_DNA"/>
</dbReference>
<dbReference type="InterPro" id="IPR029044">
    <property type="entry name" value="Nucleotide-diphossugar_trans"/>
</dbReference>
<keyword evidence="3 5" id="KW-0808">Transferase</keyword>
<sequence length="273" mass="31738">MKFSVLMSLYNKENPSYLDQCFQSLYIQTLPASEIVLVFDGPINADLLSTVSLWEKKLPIKVIKLESNVGLGKALNYGLKYCAFDLVARMDTDDICCRNRFEKQIQFMQSHQEVALLGAAIEEFDETMSKSLGVRFSRSEYDDIKKYCVVRNPFNHMSVVFRKRKIIEAGGYIDHPFMEDYNLWLRVIARGEQVYNINEVLVFVRTGESMIERRRGLSYVKSEFLISELKVNINIDSRLRAFCILILRIAPRFLPTKKLSSLYGLLRNKREKI</sequence>
<dbReference type="EC" id="2.4.1.303" evidence="5"/>
<evidence type="ECO:0000256" key="2">
    <source>
        <dbReference type="ARBA" id="ARBA00022676"/>
    </source>
</evidence>
<keyword evidence="2 5" id="KW-0328">Glycosyltransferase</keyword>